<evidence type="ECO:0000313" key="3">
    <source>
        <dbReference type="EMBL" id="OCB85140.1"/>
    </source>
</evidence>
<evidence type="ECO:0000256" key="1">
    <source>
        <dbReference type="SAM" id="Phobius"/>
    </source>
</evidence>
<keyword evidence="1" id="KW-1133">Transmembrane helix</keyword>
<gene>
    <name evidence="3" type="ORF">A7U60_g7765</name>
</gene>
<feature type="domain" description="DUF6534" evidence="2">
    <location>
        <begin position="195"/>
        <end position="283"/>
    </location>
</feature>
<dbReference type="OrthoDB" id="3063206at2759"/>
<keyword evidence="4" id="KW-1185">Reference proteome</keyword>
<dbReference type="InterPro" id="IPR045339">
    <property type="entry name" value="DUF6534"/>
</dbReference>
<dbReference type="PANTHER" id="PTHR40465:SF1">
    <property type="entry name" value="DUF6534 DOMAIN-CONTAINING PROTEIN"/>
    <property type="match status" value="1"/>
</dbReference>
<accession>A0A9Q5MZF3</accession>
<dbReference type="PANTHER" id="PTHR40465">
    <property type="entry name" value="CHROMOSOME 1, WHOLE GENOME SHOTGUN SEQUENCE"/>
    <property type="match status" value="1"/>
</dbReference>
<evidence type="ECO:0000259" key="2">
    <source>
        <dbReference type="Pfam" id="PF20152"/>
    </source>
</evidence>
<dbReference type="AlphaFoldDB" id="A0A9Q5MZF3"/>
<feature type="transmembrane region" description="Helical" evidence="1">
    <location>
        <begin position="189"/>
        <end position="212"/>
    </location>
</feature>
<feature type="transmembrane region" description="Helical" evidence="1">
    <location>
        <begin position="95"/>
        <end position="114"/>
    </location>
</feature>
<keyword evidence="1" id="KW-0472">Membrane</keyword>
<keyword evidence="1" id="KW-0812">Transmembrane</keyword>
<organism evidence="3 4">
    <name type="scientific">Sanghuangporus baumii</name>
    <name type="common">Phellinus baumii</name>
    <dbReference type="NCBI Taxonomy" id="108892"/>
    <lineage>
        <taxon>Eukaryota</taxon>
        <taxon>Fungi</taxon>
        <taxon>Dikarya</taxon>
        <taxon>Basidiomycota</taxon>
        <taxon>Agaricomycotina</taxon>
        <taxon>Agaricomycetes</taxon>
        <taxon>Hymenochaetales</taxon>
        <taxon>Hymenochaetaceae</taxon>
        <taxon>Sanghuangporus</taxon>
    </lineage>
</organism>
<sequence>MASVQENPIILNIESSYGALLIGCLFSCVVWGITCLQVFWYFYHNDTDNMSRKSFVFFLWIADTANEILILKSMWPVLILQWGRVAGLTDIQSEMTHHVWVSGIVAVSVQLYYLHRVYTYSGKKWLAPVTLARNCFSLAALSVSISSAQLALANHVYIVIVESIPFQVIMHRNYTFAVLSTSSITALNISLRACSAAVDIFIAVSMSYYLIKRGIPQFSSTKKMYFRLFILTINTGAWTALFATIDFCLMAAYKNDLWYTIFEWPLCSLYLSVLLVNLNTREYIRGPVATKVWQGSAVQADAFGSGNIGNRTLEPRKDTFMMIGIETEQTLHVDKVDSRSDYKVGSSAV</sequence>
<evidence type="ECO:0000313" key="4">
    <source>
        <dbReference type="Proteomes" id="UP000757232"/>
    </source>
</evidence>
<dbReference type="EMBL" id="LNZH02000211">
    <property type="protein sequence ID" value="OCB85140.1"/>
    <property type="molecule type" value="Genomic_DNA"/>
</dbReference>
<reference evidence="3" key="1">
    <citation type="submission" date="2016-06" db="EMBL/GenBank/DDBJ databases">
        <title>Draft Genome sequence of the fungus Inonotus baumii.</title>
        <authorList>
            <person name="Zhu H."/>
            <person name="Lin W."/>
        </authorList>
    </citation>
    <scope>NUCLEOTIDE SEQUENCE</scope>
    <source>
        <strain evidence="3">821</strain>
    </source>
</reference>
<feature type="transmembrane region" description="Helical" evidence="1">
    <location>
        <begin position="224"/>
        <end position="245"/>
    </location>
</feature>
<feature type="transmembrane region" description="Helical" evidence="1">
    <location>
        <begin position="55"/>
        <end position="75"/>
    </location>
</feature>
<feature type="transmembrane region" description="Helical" evidence="1">
    <location>
        <begin position="20"/>
        <end position="43"/>
    </location>
</feature>
<name>A0A9Q5MZF3_SANBA</name>
<dbReference type="Proteomes" id="UP000757232">
    <property type="component" value="Unassembled WGS sequence"/>
</dbReference>
<protein>
    <recommendedName>
        <fullName evidence="2">DUF6534 domain-containing protein</fullName>
    </recommendedName>
</protein>
<feature type="transmembrane region" description="Helical" evidence="1">
    <location>
        <begin position="257"/>
        <end position="276"/>
    </location>
</feature>
<dbReference type="Pfam" id="PF20152">
    <property type="entry name" value="DUF6534"/>
    <property type="match status" value="1"/>
</dbReference>
<proteinExistence type="predicted"/>
<comment type="caution">
    <text evidence="3">The sequence shown here is derived from an EMBL/GenBank/DDBJ whole genome shotgun (WGS) entry which is preliminary data.</text>
</comment>